<dbReference type="RefSeq" id="XP_040623704.1">
    <property type="nucleotide sequence ID" value="XM_040775604.1"/>
</dbReference>
<dbReference type="HOGENOM" id="CLU_2580244_0_0_1"/>
<reference evidence="1 2" key="1">
    <citation type="journal article" date="2012" name="Science">
        <title>The Paleozoic origin of enzymatic lignin decomposition reconstructed from 31 fungal genomes.</title>
        <authorList>
            <person name="Floudas D."/>
            <person name="Binder M."/>
            <person name="Riley R."/>
            <person name="Barry K."/>
            <person name="Blanchette R.A."/>
            <person name="Henrissat B."/>
            <person name="Martinez A.T."/>
            <person name="Otillar R."/>
            <person name="Spatafora J.W."/>
            <person name="Yadav J.S."/>
            <person name="Aerts A."/>
            <person name="Benoit I."/>
            <person name="Boyd A."/>
            <person name="Carlson A."/>
            <person name="Copeland A."/>
            <person name="Coutinho P.M."/>
            <person name="de Vries R.P."/>
            <person name="Ferreira P."/>
            <person name="Findley K."/>
            <person name="Foster B."/>
            <person name="Gaskell J."/>
            <person name="Glotzer D."/>
            <person name="Gorecki P."/>
            <person name="Heitman J."/>
            <person name="Hesse C."/>
            <person name="Hori C."/>
            <person name="Igarashi K."/>
            <person name="Jurgens J.A."/>
            <person name="Kallen N."/>
            <person name="Kersten P."/>
            <person name="Kohler A."/>
            <person name="Kuees U."/>
            <person name="Kumar T.K.A."/>
            <person name="Kuo A."/>
            <person name="LaButti K."/>
            <person name="Larrondo L.F."/>
            <person name="Lindquist E."/>
            <person name="Ling A."/>
            <person name="Lombard V."/>
            <person name="Lucas S."/>
            <person name="Lundell T."/>
            <person name="Martin R."/>
            <person name="McLaughlin D.J."/>
            <person name="Morgenstern I."/>
            <person name="Morin E."/>
            <person name="Murat C."/>
            <person name="Nagy L.G."/>
            <person name="Nolan M."/>
            <person name="Ohm R.A."/>
            <person name="Patyshakuliyeva A."/>
            <person name="Rokas A."/>
            <person name="Ruiz-Duenas F.J."/>
            <person name="Sabat G."/>
            <person name="Salamov A."/>
            <person name="Samejima M."/>
            <person name="Schmutz J."/>
            <person name="Slot J.C."/>
            <person name="St John F."/>
            <person name="Stenlid J."/>
            <person name="Sun H."/>
            <person name="Sun S."/>
            <person name="Syed K."/>
            <person name="Tsang A."/>
            <person name="Wiebenga A."/>
            <person name="Young D."/>
            <person name="Pisabarro A."/>
            <person name="Eastwood D.C."/>
            <person name="Martin F."/>
            <person name="Cullen D."/>
            <person name="Grigoriev I.V."/>
            <person name="Hibbett D.S."/>
        </authorList>
    </citation>
    <scope>NUCLEOTIDE SEQUENCE [LARGE SCALE GENOMIC DNA]</scope>
    <source>
        <strain evidence="1 2">DJM-731 SS1</strain>
    </source>
</reference>
<name>M5FU97_DACPD</name>
<proteinExistence type="predicted"/>
<evidence type="ECO:0000313" key="1">
    <source>
        <dbReference type="EMBL" id="EJT96806.1"/>
    </source>
</evidence>
<dbReference type="AlphaFoldDB" id="M5FU97"/>
<accession>M5FU97</accession>
<dbReference type="GeneID" id="63690666"/>
<feature type="non-terminal residue" evidence="1">
    <location>
        <position position="81"/>
    </location>
</feature>
<keyword evidence="2" id="KW-1185">Reference proteome</keyword>
<dbReference type="Proteomes" id="UP000030653">
    <property type="component" value="Unassembled WGS sequence"/>
</dbReference>
<sequence length="81" mass="8919">LCSLCPACFALDCWGQASERGSDILIALNSNCQLKRLWTEGSTPHFHETELFVSSSKVAEMCLKMDQAKEQASSQEVPPNT</sequence>
<evidence type="ECO:0000313" key="2">
    <source>
        <dbReference type="Proteomes" id="UP000030653"/>
    </source>
</evidence>
<gene>
    <name evidence="1" type="ORF">DACRYDRAFT_60009</name>
</gene>
<dbReference type="EMBL" id="JH795880">
    <property type="protein sequence ID" value="EJT96806.1"/>
    <property type="molecule type" value="Genomic_DNA"/>
</dbReference>
<organism evidence="1 2">
    <name type="scientific">Dacryopinax primogenitus (strain DJM 731)</name>
    <name type="common">Brown rot fungus</name>
    <dbReference type="NCBI Taxonomy" id="1858805"/>
    <lineage>
        <taxon>Eukaryota</taxon>
        <taxon>Fungi</taxon>
        <taxon>Dikarya</taxon>
        <taxon>Basidiomycota</taxon>
        <taxon>Agaricomycotina</taxon>
        <taxon>Dacrymycetes</taxon>
        <taxon>Dacrymycetales</taxon>
        <taxon>Dacrymycetaceae</taxon>
        <taxon>Dacryopinax</taxon>
    </lineage>
</organism>
<dbReference type="STRING" id="1858805.M5FU97"/>
<protein>
    <submittedName>
        <fullName evidence="1">Uncharacterized protein</fullName>
    </submittedName>
</protein>